<sequence>LKLEFEYDELMALKSELIRRKEIEKKEILELKEEIASMQTLYQYRTCSVDSSESSSDEASDKEDGLRSWPRTLGSH</sequence>
<accession>A0A7T8JW88</accession>
<evidence type="ECO:0000313" key="4">
    <source>
        <dbReference type="Proteomes" id="UP000595437"/>
    </source>
</evidence>
<keyword evidence="4" id="KW-1185">Reference proteome</keyword>
<keyword evidence="1" id="KW-0175">Coiled coil</keyword>
<feature type="coiled-coil region" evidence="1">
    <location>
        <begin position="7"/>
        <end position="41"/>
    </location>
</feature>
<proteinExistence type="predicted"/>
<evidence type="ECO:0000256" key="1">
    <source>
        <dbReference type="SAM" id="Coils"/>
    </source>
</evidence>
<evidence type="ECO:0000313" key="3">
    <source>
        <dbReference type="EMBL" id="QQP36476.1"/>
    </source>
</evidence>
<gene>
    <name evidence="3" type="ORF">FKW44_021597</name>
</gene>
<name>A0A7T8JW88_CALRO</name>
<feature type="non-terminal residue" evidence="3">
    <location>
        <position position="1"/>
    </location>
</feature>
<evidence type="ECO:0000256" key="2">
    <source>
        <dbReference type="SAM" id="MobiDB-lite"/>
    </source>
</evidence>
<dbReference type="Proteomes" id="UP000595437">
    <property type="component" value="Chromosome 16"/>
</dbReference>
<feature type="region of interest" description="Disordered" evidence="2">
    <location>
        <begin position="51"/>
        <end position="76"/>
    </location>
</feature>
<dbReference type="AlphaFoldDB" id="A0A7T8JW88"/>
<organism evidence="3 4">
    <name type="scientific">Caligus rogercresseyi</name>
    <name type="common">Sea louse</name>
    <dbReference type="NCBI Taxonomy" id="217165"/>
    <lineage>
        <taxon>Eukaryota</taxon>
        <taxon>Metazoa</taxon>
        <taxon>Ecdysozoa</taxon>
        <taxon>Arthropoda</taxon>
        <taxon>Crustacea</taxon>
        <taxon>Multicrustacea</taxon>
        <taxon>Hexanauplia</taxon>
        <taxon>Copepoda</taxon>
        <taxon>Siphonostomatoida</taxon>
        <taxon>Caligidae</taxon>
        <taxon>Caligus</taxon>
    </lineage>
</organism>
<protein>
    <submittedName>
        <fullName evidence="3">Uncharacterized protein</fullName>
    </submittedName>
</protein>
<reference evidence="4" key="1">
    <citation type="submission" date="2021-01" db="EMBL/GenBank/DDBJ databases">
        <title>Caligus Genome Assembly.</title>
        <authorList>
            <person name="Gallardo-Escarate C."/>
        </authorList>
    </citation>
    <scope>NUCLEOTIDE SEQUENCE [LARGE SCALE GENOMIC DNA]</scope>
</reference>
<dbReference type="EMBL" id="CP045905">
    <property type="protein sequence ID" value="QQP36476.1"/>
    <property type="molecule type" value="Genomic_DNA"/>
</dbReference>